<protein>
    <submittedName>
        <fullName evidence="1">Uncharacterized protein</fullName>
    </submittedName>
</protein>
<gene>
    <name evidence="1" type="ORF">NMU02_04425</name>
</gene>
<accession>A0ABT1MH09</accession>
<keyword evidence="2" id="KW-1185">Reference proteome</keyword>
<proteinExistence type="predicted"/>
<comment type="caution">
    <text evidence="1">The sequence shown here is derived from an EMBL/GenBank/DDBJ whole genome shotgun (WGS) entry which is preliminary data.</text>
</comment>
<organism evidence="1 2">
    <name type="scientific">Coprobacter tertius</name>
    <dbReference type="NCBI Taxonomy" id="2944915"/>
    <lineage>
        <taxon>Bacteria</taxon>
        <taxon>Pseudomonadati</taxon>
        <taxon>Bacteroidota</taxon>
        <taxon>Bacteroidia</taxon>
        <taxon>Bacteroidales</taxon>
        <taxon>Barnesiellaceae</taxon>
        <taxon>Coprobacter</taxon>
    </lineage>
</organism>
<dbReference type="RefSeq" id="WP_255026070.1">
    <property type="nucleotide sequence ID" value="NZ_JANDHW010000003.1"/>
</dbReference>
<dbReference type="EMBL" id="JANDHW010000003">
    <property type="protein sequence ID" value="MCP9611334.1"/>
    <property type="molecule type" value="Genomic_DNA"/>
</dbReference>
<evidence type="ECO:0000313" key="1">
    <source>
        <dbReference type="EMBL" id="MCP9611334.1"/>
    </source>
</evidence>
<dbReference type="Proteomes" id="UP001205603">
    <property type="component" value="Unassembled WGS sequence"/>
</dbReference>
<name>A0ABT1MH09_9BACT</name>
<evidence type="ECO:0000313" key="2">
    <source>
        <dbReference type="Proteomes" id="UP001205603"/>
    </source>
</evidence>
<sequence>MTLRIIKPPKPGKLFVTLASTGYLFFSSRAVAELNLSEHKGVLLAHDERGALYLKVADNTDPNAFRVYVRKNGVCSVTCIRVAPLFRRIGIEAKKSTRYNLIEAAEEDFYKIEGLKTK</sequence>
<reference evidence="1 2" key="1">
    <citation type="submission" date="2022-07" db="EMBL/GenBank/DDBJ databases">
        <title>Fecal culturing of patients with breast cancer.</title>
        <authorList>
            <person name="Teng N.M.Y."/>
            <person name="Kiu R."/>
            <person name="Evans R."/>
            <person name="Baker D.J."/>
            <person name="Zenner C."/>
            <person name="Robinson S.D."/>
            <person name="Hall L.J."/>
        </authorList>
    </citation>
    <scope>NUCLEOTIDE SEQUENCE [LARGE SCALE GENOMIC DNA]</scope>
    <source>
        <strain evidence="1 2">LH1063</strain>
    </source>
</reference>